<reference evidence="3 4" key="1">
    <citation type="submission" date="2020-01" db="EMBL/GenBank/DDBJ databases">
        <title>Identification and distribution of gene clusters putatively required for synthesis of sphingolipid metabolism inhibitors in phylogenetically diverse species of the filamentous fungus Fusarium.</title>
        <authorList>
            <person name="Kim H.-S."/>
            <person name="Busman M."/>
            <person name="Brown D.W."/>
            <person name="Divon H."/>
            <person name="Uhlig S."/>
            <person name="Proctor R.H."/>
        </authorList>
    </citation>
    <scope>NUCLEOTIDE SEQUENCE [LARGE SCALE GENOMIC DNA]</scope>
    <source>
        <strain evidence="3 4">NRRL 20459</strain>
    </source>
</reference>
<dbReference type="EMBL" id="JAADYS010001749">
    <property type="protein sequence ID" value="KAF4461281.1"/>
    <property type="molecule type" value="Genomic_DNA"/>
</dbReference>
<dbReference type="Pfam" id="PF14420">
    <property type="entry name" value="Clr5"/>
    <property type="match status" value="1"/>
</dbReference>
<name>A0A8H4P9M0_9HYPO</name>
<feature type="region of interest" description="Disordered" evidence="1">
    <location>
        <begin position="156"/>
        <end position="176"/>
    </location>
</feature>
<organism evidence="3 4">
    <name type="scientific">Fusarium albosuccineum</name>
    <dbReference type="NCBI Taxonomy" id="1237068"/>
    <lineage>
        <taxon>Eukaryota</taxon>
        <taxon>Fungi</taxon>
        <taxon>Dikarya</taxon>
        <taxon>Ascomycota</taxon>
        <taxon>Pezizomycotina</taxon>
        <taxon>Sordariomycetes</taxon>
        <taxon>Hypocreomycetidae</taxon>
        <taxon>Hypocreales</taxon>
        <taxon>Nectriaceae</taxon>
        <taxon>Fusarium</taxon>
        <taxon>Fusarium decemcellulare species complex</taxon>
    </lineage>
</organism>
<dbReference type="PANTHER" id="PTHR38788">
    <property type="entry name" value="CLR5 DOMAIN-CONTAINING PROTEIN"/>
    <property type="match status" value="1"/>
</dbReference>
<dbReference type="OrthoDB" id="194358at2759"/>
<proteinExistence type="predicted"/>
<dbReference type="PANTHER" id="PTHR38788:SF3">
    <property type="entry name" value="CLR5 DOMAIN-CONTAINING PROTEIN"/>
    <property type="match status" value="1"/>
</dbReference>
<feature type="region of interest" description="Disordered" evidence="1">
    <location>
        <begin position="1"/>
        <end position="27"/>
    </location>
</feature>
<evidence type="ECO:0000259" key="2">
    <source>
        <dbReference type="Pfam" id="PF14420"/>
    </source>
</evidence>
<comment type="caution">
    <text evidence="3">The sequence shown here is derived from an EMBL/GenBank/DDBJ whole genome shotgun (WGS) entry which is preliminary data.</text>
</comment>
<dbReference type="Proteomes" id="UP000554235">
    <property type="component" value="Unassembled WGS sequence"/>
</dbReference>
<evidence type="ECO:0000313" key="4">
    <source>
        <dbReference type="Proteomes" id="UP000554235"/>
    </source>
</evidence>
<feature type="region of interest" description="Disordered" evidence="1">
    <location>
        <begin position="84"/>
        <end position="111"/>
    </location>
</feature>
<protein>
    <recommendedName>
        <fullName evidence="2">Clr5 domain-containing protein</fullName>
    </recommendedName>
</protein>
<dbReference type="AlphaFoldDB" id="A0A8H4P9M0"/>
<sequence length="530" mass="61411">MASQLALLAPRPEMRAPPLTRRKPNLPIHHSDQEWTAAYPHIERMYVKERRKLRYVMETMEQEYNFKATLQMYKKRFTKWGFSKNKPRTSSKTTPNRDSSTSPPSCTAVTKPIPKRTTHTILPMSIKLGDLDMTNLEFLTSIQNWSTSFFESALSDPSSPSRQIPPLLPVTQRGSGQRYDPEELSFAFRVVIELLRRGKGVLAGRLTRKAFLQIEAMLQIEGPLFIWNLMEILYNIARLEQTQLFEVLLFHLMGLARNLFAPEHPAMQILYSLRKLAEGWRRDCLPPQVPVLEQAWAINANTVFSNFDSRMLLLYYRLVWDSTLVNLPQDRLHDADRWFTVLEDKVPRGHYFLEDTVACIHPDLISPSDAETIEPPKDYEILKHTSLSAIQHRSTLDFTGASIRVRVLSGLLKSRILEESPPPPSASDAPRDSVEMSRLHARIIAYVMKILVEVDWEMGFDSEITTERLRSIISMREYGQSPIGPQTIFEWWQLEAILLREGHREEASEIRKETYKRLEKYLDDVPVHEI</sequence>
<dbReference type="InterPro" id="IPR025676">
    <property type="entry name" value="Clr5_dom"/>
</dbReference>
<keyword evidence="4" id="KW-1185">Reference proteome</keyword>
<accession>A0A8H4P9M0</accession>
<feature type="compositionally biased region" description="Polar residues" evidence="1">
    <location>
        <begin position="88"/>
        <end position="108"/>
    </location>
</feature>
<feature type="domain" description="Clr5" evidence="2">
    <location>
        <begin position="31"/>
        <end position="84"/>
    </location>
</feature>
<evidence type="ECO:0000313" key="3">
    <source>
        <dbReference type="EMBL" id="KAF4461281.1"/>
    </source>
</evidence>
<gene>
    <name evidence="3" type="ORF">FALBO_11918</name>
</gene>
<evidence type="ECO:0000256" key="1">
    <source>
        <dbReference type="SAM" id="MobiDB-lite"/>
    </source>
</evidence>